<evidence type="ECO:0000313" key="1">
    <source>
        <dbReference type="EMBL" id="CRZ02070.1"/>
    </source>
</evidence>
<dbReference type="EMBL" id="HACM01001628">
    <property type="protein sequence ID" value="CRZ02070.1"/>
    <property type="molecule type" value="Transcribed_RNA"/>
</dbReference>
<sequence>LSMMRLNNTFIRKPEQGVICDEWVVLKKTMKTSSMYRGCDKFCLCVRNGNRAEADSVAIGRLLLRFPGQNLLAGCRYLFWGRSSQDNRLIAHPKRKSPGSSFNVILQFLMSVVRKTDDVDQSGDDDHIVRNEGVV</sequence>
<proteinExistence type="predicted"/>
<feature type="non-terminal residue" evidence="1">
    <location>
        <position position="1"/>
    </location>
</feature>
<dbReference type="AlphaFoldDB" id="A0A0H5QIY5"/>
<organism evidence="1">
    <name type="scientific">Spongospora subterranea</name>
    <dbReference type="NCBI Taxonomy" id="70186"/>
    <lineage>
        <taxon>Eukaryota</taxon>
        <taxon>Sar</taxon>
        <taxon>Rhizaria</taxon>
        <taxon>Endomyxa</taxon>
        <taxon>Phytomyxea</taxon>
        <taxon>Plasmodiophorida</taxon>
        <taxon>Plasmodiophoridae</taxon>
        <taxon>Spongospora</taxon>
    </lineage>
</organism>
<accession>A0A0H5QIY5</accession>
<reference evidence="1" key="1">
    <citation type="submission" date="2015-04" db="EMBL/GenBank/DDBJ databases">
        <title>The genome sequence of the plant pathogenic Rhizarian Plasmodiophora brassicae reveals insights in its biotrophic life cycle and the origin of chitin synthesis.</title>
        <authorList>
            <person name="Schwelm A."/>
            <person name="Fogelqvist J."/>
            <person name="Knaust A."/>
            <person name="Julke S."/>
            <person name="Lilja T."/>
            <person name="Dhandapani V."/>
            <person name="Bonilla-Rosso G."/>
            <person name="Karlsson M."/>
            <person name="Shevchenko A."/>
            <person name="Choi S.R."/>
            <person name="Kim H.G."/>
            <person name="Park J.Y."/>
            <person name="Lim Y.P."/>
            <person name="Ludwig-Muller J."/>
            <person name="Dixelius C."/>
        </authorList>
    </citation>
    <scope>NUCLEOTIDE SEQUENCE</scope>
    <source>
        <tissue evidence="1">Potato root galls</tissue>
    </source>
</reference>
<protein>
    <submittedName>
        <fullName evidence="1">Uncharacterized protein</fullName>
    </submittedName>
</protein>
<name>A0A0H5QIY5_9EUKA</name>